<name>A0A0F9R0J1_9ZZZZ</name>
<organism evidence="1">
    <name type="scientific">marine sediment metagenome</name>
    <dbReference type="NCBI Taxonomy" id="412755"/>
    <lineage>
        <taxon>unclassified sequences</taxon>
        <taxon>metagenomes</taxon>
        <taxon>ecological metagenomes</taxon>
    </lineage>
</organism>
<proteinExistence type="predicted"/>
<accession>A0A0F9R0J1</accession>
<dbReference type="EMBL" id="LAZR01001564">
    <property type="protein sequence ID" value="KKN42687.1"/>
    <property type="molecule type" value="Genomic_DNA"/>
</dbReference>
<comment type="caution">
    <text evidence="1">The sequence shown here is derived from an EMBL/GenBank/DDBJ whole genome shotgun (WGS) entry which is preliminary data.</text>
</comment>
<protein>
    <submittedName>
        <fullName evidence="1">Uncharacterized protein</fullName>
    </submittedName>
</protein>
<evidence type="ECO:0000313" key="1">
    <source>
        <dbReference type="EMBL" id="KKN42687.1"/>
    </source>
</evidence>
<sequence>MFSHNSENKEEIEDWEREFLANHRWGRLRVWFHKNHGSLDSNTISSEHVHLKNLWKKAQPFNQPANGYYKKYYGSLNM</sequence>
<gene>
    <name evidence="1" type="ORF">LCGC14_0710880</name>
</gene>
<reference evidence="1" key="1">
    <citation type="journal article" date="2015" name="Nature">
        <title>Complex archaea that bridge the gap between prokaryotes and eukaryotes.</title>
        <authorList>
            <person name="Spang A."/>
            <person name="Saw J.H."/>
            <person name="Jorgensen S.L."/>
            <person name="Zaremba-Niedzwiedzka K."/>
            <person name="Martijn J."/>
            <person name="Lind A.E."/>
            <person name="van Eijk R."/>
            <person name="Schleper C."/>
            <person name="Guy L."/>
            <person name="Ettema T.J."/>
        </authorList>
    </citation>
    <scope>NUCLEOTIDE SEQUENCE</scope>
</reference>
<dbReference type="AlphaFoldDB" id="A0A0F9R0J1"/>